<organism evidence="2 3">
    <name type="scientific">Caulobacter hibisci</name>
    <dbReference type="NCBI Taxonomy" id="2035993"/>
    <lineage>
        <taxon>Bacteria</taxon>
        <taxon>Pseudomonadati</taxon>
        <taxon>Pseudomonadota</taxon>
        <taxon>Alphaproteobacteria</taxon>
        <taxon>Caulobacterales</taxon>
        <taxon>Caulobacteraceae</taxon>
        <taxon>Caulobacter</taxon>
    </lineage>
</organism>
<keyword evidence="1" id="KW-1133">Transmembrane helix</keyword>
<dbReference type="GO" id="GO:0016779">
    <property type="term" value="F:nucleotidyltransferase activity"/>
    <property type="evidence" value="ECO:0007669"/>
    <property type="project" value="UniProtKB-KW"/>
</dbReference>
<accession>A0ABS0T384</accession>
<feature type="transmembrane region" description="Helical" evidence="1">
    <location>
        <begin position="57"/>
        <end position="77"/>
    </location>
</feature>
<keyword evidence="1" id="KW-0472">Membrane</keyword>
<dbReference type="EMBL" id="JADWOX010000021">
    <property type="protein sequence ID" value="MBI1686345.1"/>
    <property type="molecule type" value="Genomic_DNA"/>
</dbReference>
<feature type="transmembrane region" description="Helical" evidence="1">
    <location>
        <begin position="20"/>
        <end position="45"/>
    </location>
</feature>
<feature type="transmembrane region" description="Helical" evidence="1">
    <location>
        <begin position="261"/>
        <end position="283"/>
    </location>
</feature>
<evidence type="ECO:0000313" key="3">
    <source>
        <dbReference type="Proteomes" id="UP000639859"/>
    </source>
</evidence>
<feature type="transmembrane region" description="Helical" evidence="1">
    <location>
        <begin position="235"/>
        <end position="255"/>
    </location>
</feature>
<evidence type="ECO:0000256" key="1">
    <source>
        <dbReference type="SAM" id="Phobius"/>
    </source>
</evidence>
<feature type="transmembrane region" description="Helical" evidence="1">
    <location>
        <begin position="107"/>
        <end position="123"/>
    </location>
</feature>
<feature type="transmembrane region" description="Helical" evidence="1">
    <location>
        <begin position="193"/>
        <end position="214"/>
    </location>
</feature>
<feature type="transmembrane region" description="Helical" evidence="1">
    <location>
        <begin position="162"/>
        <end position="181"/>
    </location>
</feature>
<dbReference type="RefSeq" id="WP_198578238.1">
    <property type="nucleotide sequence ID" value="NZ_JADWOX010000021.1"/>
</dbReference>
<dbReference type="PANTHER" id="PTHR43535:SF1">
    <property type="entry name" value="PHOSPHATIDATE CYTIDYLYLTRANSFERASE"/>
    <property type="match status" value="1"/>
</dbReference>
<reference evidence="2 3" key="1">
    <citation type="submission" date="2020-11" db="EMBL/GenBank/DDBJ databases">
        <title>genome sequence of strain KACC 18849.</title>
        <authorList>
            <person name="Gao J."/>
            <person name="Zhang X."/>
        </authorList>
    </citation>
    <scope>NUCLEOTIDE SEQUENCE [LARGE SCALE GENOMIC DNA]</scope>
    <source>
        <strain evidence="2 3">KACC 18849</strain>
    </source>
</reference>
<keyword evidence="3" id="KW-1185">Reference proteome</keyword>
<feature type="transmembrane region" description="Helical" evidence="1">
    <location>
        <begin position="129"/>
        <end position="150"/>
    </location>
</feature>
<keyword evidence="2" id="KW-0808">Transferase</keyword>
<comment type="caution">
    <text evidence="2">The sequence shown here is derived from an EMBL/GenBank/DDBJ whole genome shotgun (WGS) entry which is preliminary data.</text>
</comment>
<sequence length="328" mass="35273">MDVFGDWVGRAQAFLAAKPPALLAGLAGVVILLGVASAIAAVLPLLKPGKSFEELRLRIASWWGMVALLAGALLLGWQATTAVFAFISFLALREFLSLAVRRREDRPAILAAYGCLIAAYGFIVADRYMFYIVFIPVWVFLGLPALMALIGQTRGYLASAATFHWGLVTCVYNLGVVAFLMRVPDSEPLPAGAAGLVFFLLLATEFNDVAQYCWGKLVGRHKILPKVSPNKTWEGFIGGWITTAALIWFLGPVFTPLKGTGLALVAFVLPVAGFAGDVTMSAIKRDIGVKDTSHAIPGHGGVLDRADSLTFTAPLYFHLLALFGLQKF</sequence>
<dbReference type="Pfam" id="PF01148">
    <property type="entry name" value="CTP_transf_1"/>
    <property type="match status" value="1"/>
</dbReference>
<keyword evidence="1" id="KW-0812">Transmembrane</keyword>
<dbReference type="PANTHER" id="PTHR43535">
    <property type="entry name" value="PHOSPHATIDATE CYTIDYLYLTRANSFERASE"/>
    <property type="match status" value="1"/>
</dbReference>
<evidence type="ECO:0000313" key="2">
    <source>
        <dbReference type="EMBL" id="MBI1686345.1"/>
    </source>
</evidence>
<protein>
    <submittedName>
        <fullName evidence="2">Phosphatidate cytidylyltransferase</fullName>
    </submittedName>
</protein>
<keyword evidence="2" id="KW-0548">Nucleotidyltransferase</keyword>
<name>A0ABS0T384_9CAUL</name>
<dbReference type="Proteomes" id="UP000639859">
    <property type="component" value="Unassembled WGS sequence"/>
</dbReference>
<gene>
    <name evidence="2" type="ORF">I4Q42_21970</name>
</gene>
<proteinExistence type="predicted"/>